<accession>A0A1G8WT04</accession>
<keyword evidence="2" id="KW-1185">Reference proteome</keyword>
<name>A0A1G8WT04_9GAMM</name>
<evidence type="ECO:0000313" key="1">
    <source>
        <dbReference type="EMBL" id="SDJ81263.1"/>
    </source>
</evidence>
<dbReference type="EMBL" id="FNES01000008">
    <property type="protein sequence ID" value="SDJ81263.1"/>
    <property type="molecule type" value="Genomic_DNA"/>
</dbReference>
<organism evidence="1 2">
    <name type="scientific">Billgrantia gudaonensis</name>
    <dbReference type="NCBI Taxonomy" id="376427"/>
    <lineage>
        <taxon>Bacteria</taxon>
        <taxon>Pseudomonadati</taxon>
        <taxon>Pseudomonadota</taxon>
        <taxon>Gammaproteobacteria</taxon>
        <taxon>Oceanospirillales</taxon>
        <taxon>Halomonadaceae</taxon>
        <taxon>Billgrantia</taxon>
    </lineage>
</organism>
<dbReference type="Pfam" id="PF08907">
    <property type="entry name" value="DUF1853"/>
    <property type="match status" value="1"/>
</dbReference>
<evidence type="ECO:0008006" key="3">
    <source>
        <dbReference type="Google" id="ProtNLM"/>
    </source>
</evidence>
<dbReference type="OrthoDB" id="378654at2"/>
<dbReference type="InterPro" id="IPR015003">
    <property type="entry name" value="DUF1853"/>
</dbReference>
<reference evidence="1 2" key="1">
    <citation type="submission" date="2016-10" db="EMBL/GenBank/DDBJ databases">
        <authorList>
            <person name="de Groot N.N."/>
        </authorList>
    </citation>
    <scope>NUCLEOTIDE SEQUENCE [LARGE SCALE GENOMIC DNA]</scope>
    <source>
        <strain evidence="1 2">CGMCC 1.6133</strain>
    </source>
</reference>
<evidence type="ECO:0000313" key="2">
    <source>
        <dbReference type="Proteomes" id="UP000198525"/>
    </source>
</evidence>
<dbReference type="Proteomes" id="UP000198525">
    <property type="component" value="Unassembled WGS sequence"/>
</dbReference>
<dbReference type="RefSeq" id="WP_089686107.1">
    <property type="nucleotide sequence ID" value="NZ_FNES01000008.1"/>
</dbReference>
<dbReference type="STRING" id="376427.SAMN04487954_10898"/>
<gene>
    <name evidence="1" type="ORF">SAMN04487954_10898</name>
</gene>
<dbReference type="AlphaFoldDB" id="A0A1G8WT04"/>
<proteinExistence type="predicted"/>
<sequence>MPHAEPTLVDGYHHPMVRDLAWLLSCPDLVDDTWPPRPGRDEMGLDDDARLDHFLHELDASPQALERRVGNALDGRMGLYHEKLWQFLLEQAPGTRLLAHNLRVSRGKLTLGEIDLLYQRSNAPRLIHLEVAIKFYLGLPTGPGDAEDPARWIGPGGADSLASKLAHLRRHQLSLSDRPETREAIREALAGQRRGPLVGRFIERRLAMPGMLFQPWRQPLPVPRGGSAKHWRGRWLHWGEWRAFRDGLPRHTRAIWLTRPHWLAPPSQSAFTALTDLEGRLAEHFAGPATPIQVALISDDTVQRLFLVDDGWPWQIPLPPRP</sequence>
<protein>
    <recommendedName>
        <fullName evidence="3">DUF1853 domain-containing protein</fullName>
    </recommendedName>
</protein>